<keyword evidence="1" id="KW-0812">Transmembrane</keyword>
<sequence length="114" mass="12494">MAQHETTETKDKLSVWGIFGKIGKAFGVIFSILTMILGIAVATPFFILVTLLNWVKTFIGLALLWLLAVAIYSVLIMNSDGPELSTIYSNTNLLWLMGLSLVAAIMITVADMKE</sequence>
<evidence type="ECO:0000313" key="3">
    <source>
        <dbReference type="Proteomes" id="UP000221763"/>
    </source>
</evidence>
<evidence type="ECO:0000313" key="2">
    <source>
        <dbReference type="EMBL" id="PHV58708.1"/>
    </source>
</evidence>
<protein>
    <submittedName>
        <fullName evidence="2">Uncharacterized protein</fullName>
    </submittedName>
</protein>
<keyword evidence="1" id="KW-0472">Membrane</keyword>
<accession>A0AAP8KDA4</accession>
<feature type="transmembrane region" description="Helical" evidence="1">
    <location>
        <begin position="25"/>
        <end position="51"/>
    </location>
</feature>
<dbReference type="EMBL" id="PEBN01000008">
    <property type="protein sequence ID" value="PHV58708.1"/>
    <property type="molecule type" value="Genomic_DNA"/>
</dbReference>
<organism evidence="2 3">
    <name type="scientific">Streptococcus macedonicus</name>
    <name type="common">Streptococcus gallolyticus macedonicus</name>
    <dbReference type="NCBI Taxonomy" id="59310"/>
    <lineage>
        <taxon>Bacteria</taxon>
        <taxon>Bacillati</taxon>
        <taxon>Bacillota</taxon>
        <taxon>Bacilli</taxon>
        <taxon>Lactobacillales</taxon>
        <taxon>Streptococcaceae</taxon>
        <taxon>Streptococcus</taxon>
    </lineage>
</organism>
<dbReference type="RefSeq" id="WP_099421036.1">
    <property type="nucleotide sequence ID" value="NZ_PEBN01000008.1"/>
</dbReference>
<comment type="caution">
    <text evidence="2">The sequence shown here is derived from an EMBL/GenBank/DDBJ whole genome shotgun (WGS) entry which is preliminary data.</text>
</comment>
<feature type="transmembrane region" description="Helical" evidence="1">
    <location>
        <begin position="58"/>
        <end position="77"/>
    </location>
</feature>
<dbReference type="AlphaFoldDB" id="A0AAP8KDA4"/>
<dbReference type="Proteomes" id="UP000221763">
    <property type="component" value="Unassembled WGS sequence"/>
</dbReference>
<keyword evidence="1" id="KW-1133">Transmembrane helix</keyword>
<feature type="transmembrane region" description="Helical" evidence="1">
    <location>
        <begin position="92"/>
        <end position="110"/>
    </location>
</feature>
<name>A0AAP8KDA4_STRMC</name>
<gene>
    <name evidence="2" type="ORF">CS009_01495</name>
</gene>
<reference evidence="2 3" key="1">
    <citation type="submission" date="2017-10" db="EMBL/GenBank/DDBJ databases">
        <title>Whole-genome sequence of three Streptococcus macedonicus strains isolated from Italian cheeses of the Veneto region.</title>
        <authorList>
            <person name="Treu L."/>
            <person name="De Diego-Diaz B."/>
            <person name="Papadimitriou K."/>
            <person name="Tsakalidou E."/>
            <person name="Corich V."/>
            <person name="Giacomini A."/>
        </authorList>
    </citation>
    <scope>NUCLEOTIDE SEQUENCE [LARGE SCALE GENOMIC DNA]</scope>
    <source>
        <strain evidence="2 3">19AS</strain>
    </source>
</reference>
<proteinExistence type="predicted"/>
<evidence type="ECO:0000256" key="1">
    <source>
        <dbReference type="SAM" id="Phobius"/>
    </source>
</evidence>